<reference evidence="1" key="2">
    <citation type="journal article" date="2017" name="J. Med. Entomol.">
        <title>Transcriptome Analysis of the Triatoma infestans (Hemiptera: Reduviidae) Integument.</title>
        <authorList>
            <person name="Calderon-Fernandez G.M."/>
            <person name="Moriconi D.E."/>
            <person name="Dulbecco A.B."/>
            <person name="Juarez M.P."/>
        </authorList>
    </citation>
    <scope>NUCLEOTIDE SEQUENCE</scope>
    <source>
        <strain evidence="1">Int1</strain>
        <tissue evidence="1">Integument</tissue>
    </source>
</reference>
<dbReference type="AlphaFoldDB" id="A0A170YV23"/>
<keyword evidence="1" id="KW-0762">Sugar transport</keyword>
<organism evidence="1">
    <name type="scientific">Triatoma infestans</name>
    <name type="common">Assassin bug</name>
    <dbReference type="NCBI Taxonomy" id="30076"/>
    <lineage>
        <taxon>Eukaryota</taxon>
        <taxon>Metazoa</taxon>
        <taxon>Ecdysozoa</taxon>
        <taxon>Arthropoda</taxon>
        <taxon>Hexapoda</taxon>
        <taxon>Insecta</taxon>
        <taxon>Pterygota</taxon>
        <taxon>Neoptera</taxon>
        <taxon>Paraneoptera</taxon>
        <taxon>Hemiptera</taxon>
        <taxon>Heteroptera</taxon>
        <taxon>Panheteroptera</taxon>
        <taxon>Cimicomorpha</taxon>
        <taxon>Reduviidae</taxon>
        <taxon>Triatominae</taxon>
        <taxon>Triatoma</taxon>
    </lineage>
</organism>
<protein>
    <submittedName>
        <fullName evidence="1">Proton-associated sugar transporter a-like protein</fullName>
    </submittedName>
</protein>
<name>A0A170YV23_TRIIF</name>
<keyword evidence="1" id="KW-0813">Transport</keyword>
<accession>A0A170YV23</accession>
<evidence type="ECO:0000313" key="1">
    <source>
        <dbReference type="EMBL" id="JAS00275.1"/>
    </source>
</evidence>
<dbReference type="EMBL" id="GEMB01002926">
    <property type="protein sequence ID" value="JAS00275.1"/>
    <property type="molecule type" value="Transcribed_RNA"/>
</dbReference>
<proteinExistence type="predicted"/>
<reference evidence="1" key="1">
    <citation type="submission" date="2016-04" db="EMBL/GenBank/DDBJ databases">
        <authorList>
            <person name="Calderon-Fernandez G.M.Sr."/>
        </authorList>
    </citation>
    <scope>NUCLEOTIDE SEQUENCE</scope>
    <source>
        <strain evidence="1">Int1</strain>
        <tissue evidence="1">Integument</tissue>
    </source>
</reference>
<sequence>MRRNLLIFQRLSNILQQSRRNPSDVSVAYHA</sequence>